<dbReference type="EMBL" id="LBMM01005414">
    <property type="protein sequence ID" value="KMQ91543.1"/>
    <property type="molecule type" value="Genomic_DNA"/>
</dbReference>
<evidence type="ECO:0000313" key="4">
    <source>
        <dbReference type="Proteomes" id="UP000036403"/>
    </source>
</evidence>
<reference evidence="2 4" key="1">
    <citation type="submission" date="2015-04" db="EMBL/GenBank/DDBJ databases">
        <title>Lasius niger genome sequencing.</title>
        <authorList>
            <person name="Konorov E.A."/>
            <person name="Nikitin M.A."/>
            <person name="Kirill M.V."/>
            <person name="Chang P."/>
        </authorList>
    </citation>
    <scope>NUCLEOTIDE SEQUENCE [LARGE SCALE GENOMIC DNA]</scope>
    <source>
        <tissue evidence="2">Whole</tissue>
    </source>
</reference>
<comment type="caution">
    <text evidence="2">The sequence shown here is derived from an EMBL/GenBank/DDBJ whole genome shotgun (WGS) entry which is preliminary data.</text>
</comment>
<dbReference type="AlphaFoldDB" id="A0A0J7KMD6"/>
<accession>A0A0J7KMD6</accession>
<feature type="compositionally biased region" description="Acidic residues" evidence="1">
    <location>
        <begin position="44"/>
        <end position="69"/>
    </location>
</feature>
<organism evidence="2 4">
    <name type="scientific">Lasius niger</name>
    <name type="common">Black garden ant</name>
    <dbReference type="NCBI Taxonomy" id="67767"/>
    <lineage>
        <taxon>Eukaryota</taxon>
        <taxon>Metazoa</taxon>
        <taxon>Ecdysozoa</taxon>
        <taxon>Arthropoda</taxon>
        <taxon>Hexapoda</taxon>
        <taxon>Insecta</taxon>
        <taxon>Pterygota</taxon>
        <taxon>Neoptera</taxon>
        <taxon>Endopterygota</taxon>
        <taxon>Hymenoptera</taxon>
        <taxon>Apocrita</taxon>
        <taxon>Aculeata</taxon>
        <taxon>Formicoidea</taxon>
        <taxon>Formicidae</taxon>
        <taxon>Formicinae</taxon>
        <taxon>Lasius</taxon>
        <taxon>Lasius</taxon>
    </lineage>
</organism>
<feature type="compositionally biased region" description="Basic and acidic residues" evidence="1">
    <location>
        <begin position="12"/>
        <end position="25"/>
    </location>
</feature>
<dbReference type="EMBL" id="LBMM01002052">
    <property type="protein sequence ID" value="KMQ95348.1"/>
    <property type="molecule type" value="Genomic_DNA"/>
</dbReference>
<proteinExistence type="predicted"/>
<sequence length="192" mass="21605">MPDQPNNLADNLHLEEQDFQDKTNPDEFSNEIQLIGSHNRPDNDADDASSIEEEDFLSLSDEEGEEENLPEPPAVDQSDIKRRGPGRPRKVLSGRPGRPHKVYRTVGGEDQANITFLAEIPVGRALSNPESEEWMRAMVEEVKAVLKNETWELAKRLEGRDVVGSRFVLRNKYGAGGTLEKRKVRIVARGFS</sequence>
<keyword evidence="4" id="KW-1185">Reference proteome</keyword>
<dbReference type="Proteomes" id="UP000036403">
    <property type="component" value="Unassembled WGS sequence"/>
</dbReference>
<evidence type="ECO:0000313" key="3">
    <source>
        <dbReference type="EMBL" id="KMQ95348.1"/>
    </source>
</evidence>
<name>A0A0J7KMD6_LASNI</name>
<protein>
    <submittedName>
        <fullName evidence="2">Gag-pol polyprotein</fullName>
    </submittedName>
</protein>
<feature type="compositionally biased region" description="Basic residues" evidence="1">
    <location>
        <begin position="83"/>
        <end position="100"/>
    </location>
</feature>
<dbReference type="STRING" id="67767.A0A0J7KMD6"/>
<dbReference type="OrthoDB" id="7635514at2759"/>
<dbReference type="PaxDb" id="67767-A0A0J7KMD6"/>
<feature type="region of interest" description="Disordered" evidence="1">
    <location>
        <begin position="1"/>
        <end position="100"/>
    </location>
</feature>
<evidence type="ECO:0000256" key="1">
    <source>
        <dbReference type="SAM" id="MobiDB-lite"/>
    </source>
</evidence>
<gene>
    <name evidence="3" type="ORF">RF55_4454</name>
    <name evidence="2" type="ORF">RF55_8578</name>
</gene>
<evidence type="ECO:0000313" key="2">
    <source>
        <dbReference type="EMBL" id="KMQ91543.1"/>
    </source>
</evidence>